<keyword evidence="2" id="KW-0812">Transmembrane</keyword>
<dbReference type="Gene3D" id="3.90.215.10">
    <property type="entry name" value="Gamma Fibrinogen, chain A, domain 1"/>
    <property type="match status" value="2"/>
</dbReference>
<feature type="transmembrane region" description="Helical" evidence="2">
    <location>
        <begin position="6"/>
        <end position="24"/>
    </location>
</feature>
<name>A0A8S3UUV4_MYTED</name>
<evidence type="ECO:0000259" key="3">
    <source>
        <dbReference type="PROSITE" id="PS51406"/>
    </source>
</evidence>
<sequence length="274" mass="31683">MDDNVVLSLFICAILFLTLAIYVNHTERLALQLKDDVRKSLVDAGHDFHGQVERLSEGIDQLKTELENKQRVLDEYLKQNVSKESLKLKAFEENLHNIVISLRKPIDCTDIDVIYGSGIYTIYPVGLDSLKVYCDLEYNNTIRGWTVFQHRETGEEDFNRGWIDYEYGFGNLLKEFWLGDRTSKYKLSVGEYSGTAGNTLEDNNVPFSTKDQKNDNSQALDCASSMKGAWWFTESNCFKSLNAQYVKNVSQINDWNNHLGMFFKETTMMIRRFI</sequence>
<dbReference type="GO" id="GO:0005615">
    <property type="term" value="C:extracellular space"/>
    <property type="evidence" value="ECO:0007669"/>
    <property type="project" value="TreeGrafter"/>
</dbReference>
<keyword evidence="5" id="KW-1185">Reference proteome</keyword>
<dbReference type="EMBL" id="CAJPWZ010002871">
    <property type="protein sequence ID" value="CAG2246521.1"/>
    <property type="molecule type" value="Genomic_DNA"/>
</dbReference>
<dbReference type="OrthoDB" id="7735550at2759"/>
<dbReference type="SUPFAM" id="SSF56496">
    <property type="entry name" value="Fibrinogen C-terminal domain-like"/>
    <property type="match status" value="1"/>
</dbReference>
<feature type="domain" description="Fibrinogen C-terminal" evidence="3">
    <location>
        <begin position="99"/>
        <end position="179"/>
    </location>
</feature>
<proteinExistence type="predicted"/>
<dbReference type="InterPro" id="IPR036056">
    <property type="entry name" value="Fibrinogen-like_C"/>
</dbReference>
<comment type="caution">
    <text evidence="4">The sequence shown here is derived from an EMBL/GenBank/DDBJ whole genome shotgun (WGS) entry which is preliminary data.</text>
</comment>
<gene>
    <name evidence="4" type="ORF">MEDL_58494</name>
</gene>
<dbReference type="InterPro" id="IPR050373">
    <property type="entry name" value="Fibrinogen_C-term_domain"/>
</dbReference>
<dbReference type="PANTHER" id="PTHR19143">
    <property type="entry name" value="FIBRINOGEN/TENASCIN/ANGIOPOEITIN"/>
    <property type="match status" value="1"/>
</dbReference>
<feature type="coiled-coil region" evidence="1">
    <location>
        <begin position="52"/>
        <end position="79"/>
    </location>
</feature>
<accession>A0A8S3UUV4</accession>
<dbReference type="AlphaFoldDB" id="A0A8S3UUV4"/>
<evidence type="ECO:0000256" key="2">
    <source>
        <dbReference type="SAM" id="Phobius"/>
    </source>
</evidence>
<reference evidence="4" key="1">
    <citation type="submission" date="2021-03" db="EMBL/GenBank/DDBJ databases">
        <authorList>
            <person name="Bekaert M."/>
        </authorList>
    </citation>
    <scope>NUCLEOTIDE SEQUENCE</scope>
</reference>
<dbReference type="InterPro" id="IPR002181">
    <property type="entry name" value="Fibrinogen_a/b/g_C_dom"/>
</dbReference>
<evidence type="ECO:0000256" key="1">
    <source>
        <dbReference type="SAM" id="Coils"/>
    </source>
</evidence>
<dbReference type="Pfam" id="PF00147">
    <property type="entry name" value="Fibrinogen_C"/>
    <property type="match status" value="2"/>
</dbReference>
<dbReference type="Proteomes" id="UP000683360">
    <property type="component" value="Unassembled WGS sequence"/>
</dbReference>
<feature type="domain" description="Fibrinogen C-terminal" evidence="3">
    <location>
        <begin position="180"/>
        <end position="274"/>
    </location>
</feature>
<evidence type="ECO:0000313" key="4">
    <source>
        <dbReference type="EMBL" id="CAG2246521.1"/>
    </source>
</evidence>
<dbReference type="InterPro" id="IPR014716">
    <property type="entry name" value="Fibrinogen_a/b/g_C_1"/>
</dbReference>
<protein>
    <recommendedName>
        <fullName evidence="3">Fibrinogen C-terminal domain-containing protein</fullName>
    </recommendedName>
</protein>
<keyword evidence="2" id="KW-1133">Transmembrane helix</keyword>
<dbReference type="SMART" id="SM00186">
    <property type="entry name" value="FBG"/>
    <property type="match status" value="1"/>
</dbReference>
<evidence type="ECO:0000313" key="5">
    <source>
        <dbReference type="Proteomes" id="UP000683360"/>
    </source>
</evidence>
<organism evidence="4 5">
    <name type="scientific">Mytilus edulis</name>
    <name type="common">Blue mussel</name>
    <dbReference type="NCBI Taxonomy" id="6550"/>
    <lineage>
        <taxon>Eukaryota</taxon>
        <taxon>Metazoa</taxon>
        <taxon>Spiralia</taxon>
        <taxon>Lophotrochozoa</taxon>
        <taxon>Mollusca</taxon>
        <taxon>Bivalvia</taxon>
        <taxon>Autobranchia</taxon>
        <taxon>Pteriomorphia</taxon>
        <taxon>Mytilida</taxon>
        <taxon>Mytiloidea</taxon>
        <taxon>Mytilidae</taxon>
        <taxon>Mytilinae</taxon>
        <taxon>Mytilus</taxon>
    </lineage>
</organism>
<keyword evidence="2" id="KW-0472">Membrane</keyword>
<keyword evidence="1" id="KW-0175">Coiled coil</keyword>
<dbReference type="PROSITE" id="PS51406">
    <property type="entry name" value="FIBRINOGEN_C_2"/>
    <property type="match status" value="2"/>
</dbReference>